<feature type="transmembrane region" description="Helical" evidence="1">
    <location>
        <begin position="16"/>
        <end position="38"/>
    </location>
</feature>
<keyword evidence="1" id="KW-1133">Transmembrane helix</keyword>
<dbReference type="RefSeq" id="WP_202244313.1">
    <property type="nucleotide sequence ID" value="NZ_JAESIY010000005.1"/>
</dbReference>
<reference evidence="2" key="1">
    <citation type="submission" date="2021-01" db="EMBL/GenBank/DDBJ databases">
        <title>Fulvivirga kasyanovii gen. nov., sp nov., a novel member of the phylum Bacteroidetes isolated from seawater in a mussel farm.</title>
        <authorList>
            <person name="Zhao L.-H."/>
            <person name="Wang Z.-J."/>
        </authorList>
    </citation>
    <scope>NUCLEOTIDE SEQUENCE</scope>
    <source>
        <strain evidence="2">2943</strain>
    </source>
</reference>
<dbReference type="AlphaFoldDB" id="A0A937F7M0"/>
<comment type="caution">
    <text evidence="2">The sequence shown here is derived from an EMBL/GenBank/DDBJ whole genome shotgun (WGS) entry which is preliminary data.</text>
</comment>
<feature type="transmembrane region" description="Helical" evidence="1">
    <location>
        <begin position="215"/>
        <end position="235"/>
    </location>
</feature>
<keyword evidence="1" id="KW-0472">Membrane</keyword>
<dbReference type="SMART" id="SM00028">
    <property type="entry name" value="TPR"/>
    <property type="match status" value="4"/>
</dbReference>
<gene>
    <name evidence="2" type="ORF">JL102_10290</name>
</gene>
<feature type="transmembrane region" description="Helical" evidence="1">
    <location>
        <begin position="148"/>
        <end position="165"/>
    </location>
</feature>
<keyword evidence="3" id="KW-1185">Reference proteome</keyword>
<keyword evidence="1" id="KW-0812">Transmembrane</keyword>
<feature type="transmembrane region" description="Helical" evidence="1">
    <location>
        <begin position="314"/>
        <end position="334"/>
    </location>
</feature>
<sequence>MQSRLFWKDWPKPLKTLYFILLTLALASVLWFAFNYIIGAEGAIGWETLAKTERVKVLIDSFKLGPFTLNTADDNILFLQSFTSPEIHISVFSYYLLLGITVIGMVIFITIVSDLNNFWFFVGLTIFLAILVNFKLEILLLMGSSDKWGLIIAIICYLPISYYFNRVNNTISFTTRLAVYGIITMALGAGIYFTAEVDQPFLYMAAYSVINPLLVSLLFIIVIAHEIIAGFIYILTKSNSASSKNTVTHFYVISAIYIVNVLLLYLRERHIVEWDIIYLNLFILLTISAILGIWGFQQRTIQFKNILTSEYNGALLFIIMFVCCFCTIAHFAITFNDPAIEIYRDIIVYSHLGFGIIFLIYITSNFIGPLGNNMQVYKVLYAPTQMPYFTFCLAGLIASSAFLFSAGWKTTVNQGYATYYNGIADLHYLNNELTLAEAYYKQGAFFGYNNHKSHFMLATISEKKQDEIQTVVNYKKATAKNPTPQAFANLSSIYSDQDRFFDALFTLNEGLEKFPEHPLLENNLGIVYSKTNIVDTALYYLDKAISAEEAKKATQSNLLALLVKNQIPVNADSLFEDWDIANDLISLNNKLALKNQLREPAQSDYFPSDSVISFLEASVLYNQSFNRLFAQDSLNSAPILALTNNDANASTYEMLSFGLSMNWYKQNNINAAFRKMNWLANNSPYSEGKYFNTLGLWALQQDAPEIAAEHFRWAEDQYSKEATYNKAIALTEASQIPLALETWGQLAESGDQKTKEIAATMLTILNPSQPDFNLLAENQKYLFLRYQLSYRDTTLFNQLVNGLADSNYKGQAILDMSKKLWKKDMEEAAVTYYTMLSGLLISDKSLFESIQWYELKMLAAQGNIRGLSTKINQGIAFDKAHNIERHYYTGLINEASGDTTQARKNYEAIAYMNPFKEEATIAAANFIGTQDKFEAYNILLSAIEINPNSVRLLKAYILQCARVRLTNYAELSLQDLRSLISADAYNRFVNKYYQLVKQVEEEDANF</sequence>
<dbReference type="InterPro" id="IPR011990">
    <property type="entry name" value="TPR-like_helical_dom_sf"/>
</dbReference>
<dbReference type="InterPro" id="IPR019734">
    <property type="entry name" value="TPR_rpt"/>
</dbReference>
<proteinExistence type="predicted"/>
<feature type="transmembrane region" description="Helical" evidence="1">
    <location>
        <begin position="177"/>
        <end position="195"/>
    </location>
</feature>
<feature type="transmembrane region" description="Helical" evidence="1">
    <location>
        <begin position="346"/>
        <end position="367"/>
    </location>
</feature>
<dbReference type="Proteomes" id="UP000659388">
    <property type="component" value="Unassembled WGS sequence"/>
</dbReference>
<evidence type="ECO:0000313" key="3">
    <source>
        <dbReference type="Proteomes" id="UP000659388"/>
    </source>
</evidence>
<feature type="transmembrane region" description="Helical" evidence="1">
    <location>
        <begin position="388"/>
        <end position="408"/>
    </location>
</feature>
<dbReference type="Gene3D" id="1.25.40.10">
    <property type="entry name" value="Tetratricopeptide repeat domain"/>
    <property type="match status" value="1"/>
</dbReference>
<evidence type="ECO:0000313" key="2">
    <source>
        <dbReference type="EMBL" id="MBL3656521.1"/>
    </source>
</evidence>
<feature type="transmembrane region" description="Helical" evidence="1">
    <location>
        <begin position="92"/>
        <end position="111"/>
    </location>
</feature>
<protein>
    <recommendedName>
        <fullName evidence="4">Tetratricopeptide repeat protein</fullName>
    </recommendedName>
</protein>
<feature type="transmembrane region" description="Helical" evidence="1">
    <location>
        <begin position="118"/>
        <end position="136"/>
    </location>
</feature>
<accession>A0A937F7M0</accession>
<evidence type="ECO:0000256" key="1">
    <source>
        <dbReference type="SAM" id="Phobius"/>
    </source>
</evidence>
<organism evidence="2 3">
    <name type="scientific">Fulvivirga sediminis</name>
    <dbReference type="NCBI Taxonomy" id="2803949"/>
    <lineage>
        <taxon>Bacteria</taxon>
        <taxon>Pseudomonadati</taxon>
        <taxon>Bacteroidota</taxon>
        <taxon>Cytophagia</taxon>
        <taxon>Cytophagales</taxon>
        <taxon>Fulvivirgaceae</taxon>
        <taxon>Fulvivirga</taxon>
    </lineage>
</organism>
<feature type="transmembrane region" description="Helical" evidence="1">
    <location>
        <begin position="247"/>
        <end position="265"/>
    </location>
</feature>
<name>A0A937F7M0_9BACT</name>
<dbReference type="EMBL" id="JAESIY010000005">
    <property type="protein sequence ID" value="MBL3656521.1"/>
    <property type="molecule type" value="Genomic_DNA"/>
</dbReference>
<feature type="transmembrane region" description="Helical" evidence="1">
    <location>
        <begin position="277"/>
        <end position="294"/>
    </location>
</feature>
<evidence type="ECO:0008006" key="4">
    <source>
        <dbReference type="Google" id="ProtNLM"/>
    </source>
</evidence>
<dbReference type="SUPFAM" id="SSF48452">
    <property type="entry name" value="TPR-like"/>
    <property type="match status" value="1"/>
</dbReference>